<dbReference type="InterPro" id="IPR036390">
    <property type="entry name" value="WH_DNA-bd_sf"/>
</dbReference>
<reference evidence="5 6" key="1">
    <citation type="submission" date="2014-06" db="EMBL/GenBank/DDBJ databases">
        <title>Whole Genome Sequences of Three Symbiotic Endozoicomonas Bacteria.</title>
        <authorList>
            <person name="Neave M.J."/>
            <person name="Apprill A."/>
            <person name="Voolstra C.R."/>
        </authorList>
    </citation>
    <scope>NUCLEOTIDE SEQUENCE [LARGE SCALE GENOMIC DNA]</scope>
    <source>
        <strain evidence="5 6">DSM 22380</strain>
    </source>
</reference>
<accession>A0A081K5S4</accession>
<dbReference type="Pfam" id="PF01022">
    <property type="entry name" value="HTH_5"/>
    <property type="match status" value="1"/>
</dbReference>
<dbReference type="SMART" id="SM00418">
    <property type="entry name" value="HTH_ARSR"/>
    <property type="match status" value="1"/>
</dbReference>
<evidence type="ECO:0000256" key="1">
    <source>
        <dbReference type="ARBA" id="ARBA00023015"/>
    </source>
</evidence>
<evidence type="ECO:0000313" key="5">
    <source>
        <dbReference type="EMBL" id="KEI69500.1"/>
    </source>
</evidence>
<organism evidence="5 6">
    <name type="scientific">Endozoicomonas elysicola</name>
    <dbReference type="NCBI Taxonomy" id="305900"/>
    <lineage>
        <taxon>Bacteria</taxon>
        <taxon>Pseudomonadati</taxon>
        <taxon>Pseudomonadota</taxon>
        <taxon>Gammaproteobacteria</taxon>
        <taxon>Oceanospirillales</taxon>
        <taxon>Endozoicomonadaceae</taxon>
        <taxon>Endozoicomonas</taxon>
    </lineage>
</organism>
<dbReference type="GO" id="GO:0003677">
    <property type="term" value="F:DNA binding"/>
    <property type="evidence" value="ECO:0007669"/>
    <property type="project" value="UniProtKB-KW"/>
</dbReference>
<dbReference type="PROSITE" id="PS50987">
    <property type="entry name" value="HTH_ARSR_2"/>
    <property type="match status" value="1"/>
</dbReference>
<evidence type="ECO:0000259" key="4">
    <source>
        <dbReference type="PROSITE" id="PS50987"/>
    </source>
</evidence>
<evidence type="ECO:0000256" key="3">
    <source>
        <dbReference type="ARBA" id="ARBA00023163"/>
    </source>
</evidence>
<dbReference type="RefSeq" id="WP_020582077.1">
    <property type="nucleotide sequence ID" value="NZ_JOJP01000001.1"/>
</dbReference>
<dbReference type="InterPro" id="IPR036388">
    <property type="entry name" value="WH-like_DNA-bd_sf"/>
</dbReference>
<keyword evidence="6" id="KW-1185">Reference proteome</keyword>
<keyword evidence="2" id="KW-0238">DNA-binding</keyword>
<evidence type="ECO:0000313" key="6">
    <source>
        <dbReference type="Proteomes" id="UP000027997"/>
    </source>
</evidence>
<gene>
    <name evidence="5" type="ORF">GV64_00980</name>
</gene>
<dbReference type="SUPFAM" id="SSF46785">
    <property type="entry name" value="Winged helix' DNA-binding domain"/>
    <property type="match status" value="1"/>
</dbReference>
<dbReference type="PANTHER" id="PTHR33154">
    <property type="entry name" value="TRANSCRIPTIONAL REGULATOR, ARSR FAMILY"/>
    <property type="match status" value="1"/>
</dbReference>
<dbReference type="InterPro" id="IPR001845">
    <property type="entry name" value="HTH_ArsR_DNA-bd_dom"/>
</dbReference>
<feature type="domain" description="HTH arsR-type" evidence="4">
    <location>
        <begin position="13"/>
        <end position="105"/>
    </location>
</feature>
<dbReference type="PRINTS" id="PR00778">
    <property type="entry name" value="HTHARSR"/>
</dbReference>
<dbReference type="PANTHER" id="PTHR33154:SF15">
    <property type="entry name" value="REGULATORY PROTEIN ARSR"/>
    <property type="match status" value="1"/>
</dbReference>
<name>A0A081K5S4_9GAMM</name>
<dbReference type="InterPro" id="IPR011991">
    <property type="entry name" value="ArsR-like_HTH"/>
</dbReference>
<protein>
    <submittedName>
        <fullName evidence="5">ArsR family transcriptional regulator</fullName>
    </submittedName>
</protein>
<keyword evidence="3" id="KW-0804">Transcription</keyword>
<dbReference type="AlphaFoldDB" id="A0A081K5S4"/>
<proteinExistence type="predicted"/>
<dbReference type="InterPro" id="IPR051081">
    <property type="entry name" value="HTH_MetalResp_TranReg"/>
</dbReference>
<dbReference type="Gene3D" id="1.10.10.10">
    <property type="entry name" value="Winged helix-like DNA-binding domain superfamily/Winged helix DNA-binding domain"/>
    <property type="match status" value="1"/>
</dbReference>
<keyword evidence="1" id="KW-0805">Transcription regulation</keyword>
<dbReference type="Proteomes" id="UP000027997">
    <property type="component" value="Unassembled WGS sequence"/>
</dbReference>
<dbReference type="EMBL" id="JOJP01000001">
    <property type="protein sequence ID" value="KEI69500.1"/>
    <property type="molecule type" value="Genomic_DNA"/>
</dbReference>
<evidence type="ECO:0000256" key="2">
    <source>
        <dbReference type="ARBA" id="ARBA00023125"/>
    </source>
</evidence>
<comment type="caution">
    <text evidence="5">The sequence shown here is derived from an EMBL/GenBank/DDBJ whole genome shotgun (WGS) entry which is preliminary data.</text>
</comment>
<sequence length="105" mass="11495">MMECLQSLADFQFNESEEKELAAYAKAIGHPARVRLLRILAGRVCLGSDLVGQLGLAQSTVSEHLRILREAGLVNAEVKHPKTCFSLRPEAIKRVQQLLADIGGV</sequence>
<dbReference type="CDD" id="cd00090">
    <property type="entry name" value="HTH_ARSR"/>
    <property type="match status" value="1"/>
</dbReference>
<dbReference type="GO" id="GO:0003700">
    <property type="term" value="F:DNA-binding transcription factor activity"/>
    <property type="evidence" value="ECO:0007669"/>
    <property type="project" value="InterPro"/>
</dbReference>
<dbReference type="NCBIfam" id="NF033788">
    <property type="entry name" value="HTH_metalloreg"/>
    <property type="match status" value="1"/>
</dbReference>
<dbReference type="STRING" id="305900.GV64_00980"/>
<dbReference type="eggNOG" id="COG0640">
    <property type="taxonomic scope" value="Bacteria"/>
</dbReference>